<accession>G4RMW6</accession>
<dbReference type="HOGENOM" id="CLU_904945_0_0_2"/>
<dbReference type="RefSeq" id="WP_014126167.1">
    <property type="nucleotide sequence ID" value="NC_016070.1"/>
</dbReference>
<feature type="domain" description="Gene product 88" evidence="1">
    <location>
        <begin position="63"/>
        <end position="291"/>
    </location>
</feature>
<dbReference type="AlphaFoldDB" id="G4RMW6"/>
<evidence type="ECO:0000313" key="3">
    <source>
        <dbReference type="Proteomes" id="UP000002654"/>
    </source>
</evidence>
<protein>
    <recommendedName>
        <fullName evidence="1">Gene product 88 domain-containing protein</fullName>
    </recommendedName>
</protein>
<dbReference type="eggNOG" id="arCOG07040">
    <property type="taxonomic scope" value="Archaea"/>
</dbReference>
<dbReference type="Proteomes" id="UP000002654">
    <property type="component" value="Chromosome"/>
</dbReference>
<keyword evidence="3" id="KW-1185">Reference proteome</keyword>
<dbReference type="STRING" id="768679.TTX_0231"/>
<dbReference type="EMBL" id="FN869859">
    <property type="protein sequence ID" value="CCC80910.1"/>
    <property type="molecule type" value="Genomic_DNA"/>
</dbReference>
<dbReference type="Pfam" id="PF17338">
    <property type="entry name" value="GP88"/>
    <property type="match status" value="1"/>
</dbReference>
<sequence length="301" mass="35049">MLTLFNRRIGKRTLRELAWELYRGGAYRPPRSELELAQLVQIQRRISGGVPVPKMPYAPGNRKVGRIWTFDLPPVLTCPYATFCGRPGSAGLYRGRGLVCYDINIARYNPLHLLREYINFIHVVREGYSWLRDWTRFVVDYRGARIIRFHVGGDLFSYWYWGYLKRLASDFPHVTFYLYTRSFPIVAASPERPHNLVVLMSLDGANYKAYEKYGAYFDHITYLAAGEDARGQIPAIDALAKWAAQNGKRLIIFLEHRRLPQLRQALEKYSQYICPNELGVNTTCERCRRCFAPPRDRHFTA</sequence>
<gene>
    <name evidence="2" type="ordered locus">TTX_0231</name>
</gene>
<dbReference type="GeneID" id="11263243"/>
<dbReference type="OrthoDB" id="23339at2157"/>
<dbReference type="KEGG" id="ttn:TTX_0231"/>
<evidence type="ECO:0000259" key="1">
    <source>
        <dbReference type="Pfam" id="PF17338"/>
    </source>
</evidence>
<dbReference type="InterPro" id="IPR020290">
    <property type="entry name" value="Gp88"/>
</dbReference>
<organism evidence="2 3">
    <name type="scientific">Thermoproteus tenax (strain ATCC 35583 / DSM 2078 / JCM 9277 / NBRC 100435 / Kra 1)</name>
    <dbReference type="NCBI Taxonomy" id="768679"/>
    <lineage>
        <taxon>Archaea</taxon>
        <taxon>Thermoproteota</taxon>
        <taxon>Thermoprotei</taxon>
        <taxon>Thermoproteales</taxon>
        <taxon>Thermoproteaceae</taxon>
        <taxon>Thermoproteus</taxon>
    </lineage>
</organism>
<dbReference type="PATRIC" id="fig|768679.9.peg.241"/>
<dbReference type="PaxDb" id="768679-TTX_0231"/>
<reference evidence="2 3" key="1">
    <citation type="journal article" date="2011" name="PLoS ONE">
        <title>The complete genome sequence of Thermoproteus tenax: a physiologically versatile member of the Crenarchaeota.</title>
        <authorList>
            <person name="Siebers B."/>
            <person name="Zaparty M."/>
            <person name="Raddatz G."/>
            <person name="Tjaden B."/>
            <person name="Albers S.V."/>
            <person name="Bell S.D."/>
            <person name="Blombach F."/>
            <person name="Kletzin A."/>
            <person name="Kyrpides N."/>
            <person name="Lanz C."/>
            <person name="Plagens A."/>
            <person name="Rampp M."/>
            <person name="Rosinus A."/>
            <person name="von Jan M."/>
            <person name="Makarova K.S."/>
            <person name="Klenk H.P."/>
            <person name="Schuster S.C."/>
            <person name="Hensel R."/>
        </authorList>
    </citation>
    <scope>NUCLEOTIDE SEQUENCE [LARGE SCALE GENOMIC DNA]</scope>
    <source>
        <strain evidence="3">ATCC 35583 / DSM 2078 / JCM 9277 / NBRC 100435 / Kra 1</strain>
    </source>
</reference>
<proteinExistence type="predicted"/>
<evidence type="ECO:0000313" key="2">
    <source>
        <dbReference type="EMBL" id="CCC80910.1"/>
    </source>
</evidence>
<name>G4RMW6_THETK</name>